<accession>A0ABW9DRH4</accession>
<keyword evidence="2" id="KW-1185">Reference proteome</keyword>
<name>A0ABW9DRH4_9BURK</name>
<proteinExistence type="predicted"/>
<evidence type="ECO:0000313" key="1">
    <source>
        <dbReference type="EMBL" id="MFM0637617.1"/>
    </source>
</evidence>
<sequence>MRILILVLAVASICSPSILHGLRLEGANAFAPGNGSGPPGIGDDLRGCASRPHYASGFRPIVPADFHYGFGGLLAATGDMYADYFGDSDIIDVIDAAMTLPIMQLAVAEGQK</sequence>
<dbReference type="EMBL" id="JAQQCF010000009">
    <property type="protein sequence ID" value="MFM0637617.1"/>
    <property type="molecule type" value="Genomic_DNA"/>
</dbReference>
<dbReference type="RefSeq" id="WP_408229082.1">
    <property type="nucleotide sequence ID" value="NZ_JAQQCF010000009.1"/>
</dbReference>
<dbReference type="Proteomes" id="UP001629432">
    <property type="component" value="Unassembled WGS sequence"/>
</dbReference>
<gene>
    <name evidence="1" type="ORF">PQQ63_13035</name>
</gene>
<reference evidence="1 2" key="1">
    <citation type="journal article" date="2024" name="Chem. Sci.">
        <title>Discovery of megapolipeptins by genome mining of a Burkholderiales bacteria collection.</title>
        <authorList>
            <person name="Paulo B.S."/>
            <person name="Recchia M.J.J."/>
            <person name="Lee S."/>
            <person name="Fergusson C.H."/>
            <person name="Romanowski S.B."/>
            <person name="Hernandez A."/>
            <person name="Krull N."/>
            <person name="Liu D.Y."/>
            <person name="Cavanagh H."/>
            <person name="Bos A."/>
            <person name="Gray C.A."/>
            <person name="Murphy B.T."/>
            <person name="Linington R.G."/>
            <person name="Eustaquio A.S."/>
        </authorList>
    </citation>
    <scope>NUCLEOTIDE SEQUENCE [LARGE SCALE GENOMIC DNA]</scope>
    <source>
        <strain evidence="1 2">RL17-338-BIC-A</strain>
    </source>
</reference>
<comment type="caution">
    <text evidence="1">The sequence shown here is derived from an EMBL/GenBank/DDBJ whole genome shotgun (WGS) entry which is preliminary data.</text>
</comment>
<protein>
    <submittedName>
        <fullName evidence="1">Uncharacterized protein</fullName>
    </submittedName>
</protein>
<organism evidence="1 2">
    <name type="scientific">Paraburkholderia metrosideri</name>
    <dbReference type="NCBI Taxonomy" id="580937"/>
    <lineage>
        <taxon>Bacteria</taxon>
        <taxon>Pseudomonadati</taxon>
        <taxon>Pseudomonadota</taxon>
        <taxon>Betaproteobacteria</taxon>
        <taxon>Burkholderiales</taxon>
        <taxon>Burkholderiaceae</taxon>
        <taxon>Paraburkholderia</taxon>
    </lineage>
</organism>
<evidence type="ECO:0000313" key="2">
    <source>
        <dbReference type="Proteomes" id="UP001629432"/>
    </source>
</evidence>